<proteinExistence type="predicted"/>
<gene>
    <name evidence="1" type="ORF">DI536_17540</name>
</gene>
<name>A0A2W5T7B1_9BACT</name>
<accession>A0A2W5T7B1</accession>
<dbReference type="SUPFAM" id="SSF160631">
    <property type="entry name" value="SMI1/KNR4-like"/>
    <property type="match status" value="1"/>
</dbReference>
<evidence type="ECO:0008006" key="3">
    <source>
        <dbReference type="Google" id="ProtNLM"/>
    </source>
</evidence>
<protein>
    <recommendedName>
        <fullName evidence="3">Knr4/Smi1-like domain-containing protein</fullName>
    </recommendedName>
</protein>
<organism evidence="1 2">
    <name type="scientific">Archangium gephyra</name>
    <dbReference type="NCBI Taxonomy" id="48"/>
    <lineage>
        <taxon>Bacteria</taxon>
        <taxon>Pseudomonadati</taxon>
        <taxon>Myxococcota</taxon>
        <taxon>Myxococcia</taxon>
        <taxon>Myxococcales</taxon>
        <taxon>Cystobacterineae</taxon>
        <taxon>Archangiaceae</taxon>
        <taxon>Archangium</taxon>
    </lineage>
</organism>
<reference evidence="1 2" key="1">
    <citation type="submission" date="2017-08" db="EMBL/GenBank/DDBJ databases">
        <title>Infants hospitalized years apart are colonized by the same room-sourced microbial strains.</title>
        <authorList>
            <person name="Brooks B."/>
            <person name="Olm M.R."/>
            <person name="Firek B.A."/>
            <person name="Baker R."/>
            <person name="Thomas B.C."/>
            <person name="Morowitz M.J."/>
            <person name="Banfield J.F."/>
        </authorList>
    </citation>
    <scope>NUCLEOTIDE SEQUENCE [LARGE SCALE GENOMIC DNA]</scope>
    <source>
        <strain evidence="1">S2_003_000_R2_14</strain>
    </source>
</reference>
<dbReference type="EMBL" id="QFQP01000014">
    <property type="protein sequence ID" value="PZR11430.1"/>
    <property type="molecule type" value="Genomic_DNA"/>
</dbReference>
<evidence type="ECO:0000313" key="1">
    <source>
        <dbReference type="EMBL" id="PZR11430.1"/>
    </source>
</evidence>
<evidence type="ECO:0000313" key="2">
    <source>
        <dbReference type="Proteomes" id="UP000249061"/>
    </source>
</evidence>
<dbReference type="Proteomes" id="UP000249061">
    <property type="component" value="Unassembled WGS sequence"/>
</dbReference>
<sequence>MKGSDVSVERVAAFERKAKVKLPADYRTFLASHVEAGDDEVPTFDNVILVANSFTELLAGLRPR</sequence>
<comment type="caution">
    <text evidence="1">The sequence shown here is derived from an EMBL/GenBank/DDBJ whole genome shotgun (WGS) entry which is preliminary data.</text>
</comment>
<dbReference type="InterPro" id="IPR037883">
    <property type="entry name" value="Knr4/Smi1-like_sf"/>
</dbReference>
<dbReference type="AlphaFoldDB" id="A0A2W5T7B1"/>